<dbReference type="EMBL" id="MU825895">
    <property type="protein sequence ID" value="KAJ7383776.1"/>
    <property type="molecule type" value="Genomic_DNA"/>
</dbReference>
<organism evidence="1 2">
    <name type="scientific">Desmophyllum pertusum</name>
    <dbReference type="NCBI Taxonomy" id="174260"/>
    <lineage>
        <taxon>Eukaryota</taxon>
        <taxon>Metazoa</taxon>
        <taxon>Cnidaria</taxon>
        <taxon>Anthozoa</taxon>
        <taxon>Hexacorallia</taxon>
        <taxon>Scleractinia</taxon>
        <taxon>Caryophylliina</taxon>
        <taxon>Caryophylliidae</taxon>
        <taxon>Desmophyllum</taxon>
    </lineage>
</organism>
<name>A0A9W9ZL84_9CNID</name>
<comment type="caution">
    <text evidence="1">The sequence shown here is derived from an EMBL/GenBank/DDBJ whole genome shotgun (WGS) entry which is preliminary data.</text>
</comment>
<gene>
    <name evidence="1" type="ORF">OS493_026309</name>
</gene>
<dbReference type="AlphaFoldDB" id="A0A9W9ZL84"/>
<evidence type="ECO:0000313" key="2">
    <source>
        <dbReference type="Proteomes" id="UP001163046"/>
    </source>
</evidence>
<evidence type="ECO:0000313" key="1">
    <source>
        <dbReference type="EMBL" id="KAJ7383776.1"/>
    </source>
</evidence>
<accession>A0A9W9ZL84</accession>
<reference evidence="1" key="1">
    <citation type="submission" date="2023-01" db="EMBL/GenBank/DDBJ databases">
        <title>Genome assembly of the deep-sea coral Lophelia pertusa.</title>
        <authorList>
            <person name="Herrera S."/>
            <person name="Cordes E."/>
        </authorList>
    </citation>
    <scope>NUCLEOTIDE SEQUENCE</scope>
    <source>
        <strain evidence="1">USNM1676648</strain>
        <tissue evidence="1">Polyp</tissue>
    </source>
</reference>
<proteinExistence type="predicted"/>
<sequence length="83" mass="9649">MDDFPEGLIKEEDSMMDVLDAEELDTTGEDYRDFRAHLSAPVSAPNSPHEWTRRTSTRKKIVDIEWHTTMRKHIAKLHKTGEP</sequence>
<dbReference type="Proteomes" id="UP001163046">
    <property type="component" value="Unassembled WGS sequence"/>
</dbReference>
<protein>
    <submittedName>
        <fullName evidence="1">Uncharacterized protein</fullName>
    </submittedName>
</protein>
<keyword evidence="2" id="KW-1185">Reference proteome</keyword>